<sequence>MDELILQISRDLRMYPFDGETAEEYGNRVIYCALAAWAKVQILGNSYVEIMNETEREYPCVSQRYVNERLRHVANGLVNAIPHLKKWTEVNDTRSVKKELSNYIIEKLIFCYQINKTCKTQWLTSSPERIVYFKNNELILGGVDWNSSLKGACAVGLGEWRNKKQQCEPNYRKVFNIPECNLEEYYRSLEENASWQLDELEDDYEYFSGENGLWHSKAWRKLNRSCIPNGISLLRRSDQKCNYVLLYHEKGKFFTAKLDEWYYREKEINRIMYALDYYRGKPAIFKAKTNGKIIELHCHSRLPDAETRILLMSSWPKRTYDDIYLREIPVFMWEDIEDMLDGLGIQVVFK</sequence>
<accession>A0A2T0BE86</accession>
<evidence type="ECO:0000313" key="2">
    <source>
        <dbReference type="Proteomes" id="UP000237798"/>
    </source>
</evidence>
<name>A0A2T0BE86_9CLOT</name>
<keyword evidence="2" id="KW-1185">Reference proteome</keyword>
<gene>
    <name evidence="1" type="ORF">CLLU_29180</name>
</gene>
<proteinExistence type="predicted"/>
<dbReference type="EMBL" id="PVXP01000058">
    <property type="protein sequence ID" value="PRR82198.1"/>
    <property type="molecule type" value="Genomic_DNA"/>
</dbReference>
<dbReference type="AlphaFoldDB" id="A0A2T0BE86"/>
<dbReference type="RefSeq" id="WP_106010495.1">
    <property type="nucleotide sequence ID" value="NZ_PVXP01000058.1"/>
</dbReference>
<dbReference type="OrthoDB" id="1810260at2"/>
<dbReference type="Proteomes" id="UP000237798">
    <property type="component" value="Unassembled WGS sequence"/>
</dbReference>
<reference evidence="1 2" key="1">
    <citation type="submission" date="2018-03" db="EMBL/GenBank/DDBJ databases">
        <title>Genome sequence of Clostridium luticellarii DSM 29923.</title>
        <authorList>
            <person name="Poehlein A."/>
            <person name="Daniel R."/>
        </authorList>
    </citation>
    <scope>NUCLEOTIDE SEQUENCE [LARGE SCALE GENOMIC DNA]</scope>
    <source>
        <strain evidence="1 2">DSM 29923</strain>
    </source>
</reference>
<organism evidence="1 2">
    <name type="scientific">Clostridium luticellarii</name>
    <dbReference type="NCBI Taxonomy" id="1691940"/>
    <lineage>
        <taxon>Bacteria</taxon>
        <taxon>Bacillati</taxon>
        <taxon>Bacillota</taxon>
        <taxon>Clostridia</taxon>
        <taxon>Eubacteriales</taxon>
        <taxon>Clostridiaceae</taxon>
        <taxon>Clostridium</taxon>
    </lineage>
</organism>
<comment type="caution">
    <text evidence="1">The sequence shown here is derived from an EMBL/GenBank/DDBJ whole genome shotgun (WGS) entry which is preliminary data.</text>
</comment>
<evidence type="ECO:0000313" key="1">
    <source>
        <dbReference type="EMBL" id="PRR82198.1"/>
    </source>
</evidence>
<protein>
    <submittedName>
        <fullName evidence="1">Uncharacterized protein</fullName>
    </submittedName>
</protein>